<dbReference type="Proteomes" id="UP000789572">
    <property type="component" value="Unassembled WGS sequence"/>
</dbReference>
<comment type="caution">
    <text evidence="1">The sequence shown here is derived from an EMBL/GenBank/DDBJ whole genome shotgun (WGS) entry which is preliminary data.</text>
</comment>
<keyword evidence="2" id="KW-1185">Reference proteome</keyword>
<dbReference type="EMBL" id="CAJVPJ010001268">
    <property type="protein sequence ID" value="CAG8583998.1"/>
    <property type="molecule type" value="Genomic_DNA"/>
</dbReference>
<protein>
    <submittedName>
        <fullName evidence="1">10262_t:CDS:1</fullName>
    </submittedName>
</protein>
<evidence type="ECO:0000313" key="1">
    <source>
        <dbReference type="EMBL" id="CAG8583998.1"/>
    </source>
</evidence>
<evidence type="ECO:0000313" key="2">
    <source>
        <dbReference type="Proteomes" id="UP000789572"/>
    </source>
</evidence>
<sequence>TAKILGIKPKNYPYGHELGEEAFKEAINFSKKAFSEREIDFDDKEI</sequence>
<reference evidence="1" key="1">
    <citation type="submission" date="2021-06" db="EMBL/GenBank/DDBJ databases">
        <authorList>
            <person name="Kallberg Y."/>
            <person name="Tangrot J."/>
            <person name="Rosling A."/>
        </authorList>
    </citation>
    <scope>NUCLEOTIDE SEQUENCE</scope>
    <source>
        <strain evidence="1">IA702</strain>
    </source>
</reference>
<organism evidence="1 2">
    <name type="scientific">Paraglomus occultum</name>
    <dbReference type="NCBI Taxonomy" id="144539"/>
    <lineage>
        <taxon>Eukaryota</taxon>
        <taxon>Fungi</taxon>
        <taxon>Fungi incertae sedis</taxon>
        <taxon>Mucoromycota</taxon>
        <taxon>Glomeromycotina</taxon>
        <taxon>Glomeromycetes</taxon>
        <taxon>Paraglomerales</taxon>
        <taxon>Paraglomeraceae</taxon>
        <taxon>Paraglomus</taxon>
    </lineage>
</organism>
<name>A0A9N9G892_9GLOM</name>
<feature type="non-terminal residue" evidence="1">
    <location>
        <position position="1"/>
    </location>
</feature>
<proteinExistence type="predicted"/>
<dbReference type="AlphaFoldDB" id="A0A9N9G892"/>
<accession>A0A9N9G892</accession>
<gene>
    <name evidence="1" type="ORF">POCULU_LOCUS6632</name>
</gene>
<dbReference type="OrthoDB" id="2418081at2759"/>